<dbReference type="EMBL" id="JXBC01000008">
    <property type="protein sequence ID" value="KIU09822.1"/>
    <property type="molecule type" value="Genomic_DNA"/>
</dbReference>
<reference evidence="2 3" key="1">
    <citation type="submission" date="2014-12" db="EMBL/GenBank/DDBJ databases">
        <title>Comparative genome analysis of Bacillus coagulans HM-08, Clostridium butyricum HM-68, Bacillus subtilis HM-66 and Bacillus licheniformis BL-09.</title>
        <authorList>
            <person name="Zhang H."/>
        </authorList>
    </citation>
    <scope>NUCLEOTIDE SEQUENCE [LARGE SCALE GENOMIC DNA]</scope>
    <source>
        <strain evidence="2 3">HM-66</strain>
    </source>
</reference>
<proteinExistence type="predicted"/>
<accession>A0A0D1KUA6</accession>
<gene>
    <name evidence="1" type="ORF">SC09_contig11orf00005</name>
    <name evidence="2" type="ORF">SC09_contig11orf00010</name>
</gene>
<evidence type="ECO:0000313" key="2">
    <source>
        <dbReference type="EMBL" id="KIU09822.1"/>
    </source>
</evidence>
<organism evidence="2 3">
    <name type="scientific">Bacillus subtilis</name>
    <dbReference type="NCBI Taxonomy" id="1423"/>
    <lineage>
        <taxon>Bacteria</taxon>
        <taxon>Bacillati</taxon>
        <taxon>Bacillota</taxon>
        <taxon>Bacilli</taxon>
        <taxon>Bacillales</taxon>
        <taxon>Bacillaceae</taxon>
        <taxon>Bacillus</taxon>
    </lineage>
</organism>
<dbReference type="Proteomes" id="UP000032247">
    <property type="component" value="Unassembled WGS sequence"/>
</dbReference>
<dbReference type="EMBL" id="JXBC01000008">
    <property type="protein sequence ID" value="KIU09818.1"/>
    <property type="molecule type" value="Genomic_DNA"/>
</dbReference>
<protein>
    <submittedName>
        <fullName evidence="2">Uncharacterized protein</fullName>
    </submittedName>
</protein>
<sequence>MSLFRNLGADYTHQIFGAVHDKLLQGLLIKKEVCSNARD</sequence>
<dbReference type="AlphaFoldDB" id="A0A0D1KUA6"/>
<dbReference type="PATRIC" id="fig|1423.173.peg.3754"/>
<evidence type="ECO:0000313" key="3">
    <source>
        <dbReference type="Proteomes" id="UP000032247"/>
    </source>
</evidence>
<name>A0A0D1KUA6_BACIU</name>
<evidence type="ECO:0000313" key="1">
    <source>
        <dbReference type="EMBL" id="KIU09818.1"/>
    </source>
</evidence>
<comment type="caution">
    <text evidence="2">The sequence shown here is derived from an EMBL/GenBank/DDBJ whole genome shotgun (WGS) entry which is preliminary data.</text>
</comment>